<evidence type="ECO:0000256" key="1">
    <source>
        <dbReference type="SAM" id="MobiDB-lite"/>
    </source>
</evidence>
<dbReference type="KEGG" id="tva:5468939"/>
<dbReference type="Proteomes" id="UP000001542">
    <property type="component" value="Unassembled WGS sequence"/>
</dbReference>
<gene>
    <name evidence="2" type="ORF">TVAG_070470</name>
</gene>
<dbReference type="InterPro" id="IPR016024">
    <property type="entry name" value="ARM-type_fold"/>
</dbReference>
<reference evidence="2" key="2">
    <citation type="journal article" date="2007" name="Science">
        <title>Draft genome sequence of the sexually transmitted pathogen Trichomonas vaginalis.</title>
        <authorList>
            <person name="Carlton J.M."/>
            <person name="Hirt R.P."/>
            <person name="Silva J.C."/>
            <person name="Delcher A.L."/>
            <person name="Schatz M."/>
            <person name="Zhao Q."/>
            <person name="Wortman J.R."/>
            <person name="Bidwell S.L."/>
            <person name="Alsmark U.C.M."/>
            <person name="Besteiro S."/>
            <person name="Sicheritz-Ponten T."/>
            <person name="Noel C.J."/>
            <person name="Dacks J.B."/>
            <person name="Foster P.G."/>
            <person name="Simillion C."/>
            <person name="Van de Peer Y."/>
            <person name="Miranda-Saavedra D."/>
            <person name="Barton G.J."/>
            <person name="Westrop G.D."/>
            <person name="Mueller S."/>
            <person name="Dessi D."/>
            <person name="Fiori P.L."/>
            <person name="Ren Q."/>
            <person name="Paulsen I."/>
            <person name="Zhang H."/>
            <person name="Bastida-Corcuera F.D."/>
            <person name="Simoes-Barbosa A."/>
            <person name="Brown M.T."/>
            <person name="Hayes R.D."/>
            <person name="Mukherjee M."/>
            <person name="Okumura C.Y."/>
            <person name="Schneider R."/>
            <person name="Smith A.J."/>
            <person name="Vanacova S."/>
            <person name="Villalvazo M."/>
            <person name="Haas B.J."/>
            <person name="Pertea M."/>
            <person name="Feldblyum T.V."/>
            <person name="Utterback T.R."/>
            <person name="Shu C.L."/>
            <person name="Osoegawa K."/>
            <person name="de Jong P.J."/>
            <person name="Hrdy I."/>
            <person name="Horvathova L."/>
            <person name="Zubacova Z."/>
            <person name="Dolezal P."/>
            <person name="Malik S.B."/>
            <person name="Logsdon J.M. Jr."/>
            <person name="Henze K."/>
            <person name="Gupta A."/>
            <person name="Wang C.C."/>
            <person name="Dunne R.L."/>
            <person name="Upcroft J.A."/>
            <person name="Upcroft P."/>
            <person name="White O."/>
            <person name="Salzberg S.L."/>
            <person name="Tang P."/>
            <person name="Chiu C.-H."/>
            <person name="Lee Y.-S."/>
            <person name="Embley T.M."/>
            <person name="Coombs G.H."/>
            <person name="Mottram J.C."/>
            <person name="Tachezy J."/>
            <person name="Fraser-Liggett C.M."/>
            <person name="Johnson P.J."/>
        </authorList>
    </citation>
    <scope>NUCLEOTIDE SEQUENCE [LARGE SCALE GENOMIC DNA]</scope>
    <source>
        <strain evidence="2">G3</strain>
    </source>
</reference>
<dbReference type="Gene3D" id="1.25.10.10">
    <property type="entry name" value="Leucine-rich Repeat Variant"/>
    <property type="match status" value="1"/>
</dbReference>
<dbReference type="SUPFAM" id="SSF48371">
    <property type="entry name" value="ARM repeat"/>
    <property type="match status" value="1"/>
</dbReference>
<dbReference type="VEuPathDB" id="TrichDB:TVAG_070470"/>
<dbReference type="InParanoid" id="A2D7V1"/>
<reference evidence="2" key="1">
    <citation type="submission" date="2006-10" db="EMBL/GenBank/DDBJ databases">
        <authorList>
            <person name="Amadeo P."/>
            <person name="Zhao Q."/>
            <person name="Wortman J."/>
            <person name="Fraser-Liggett C."/>
            <person name="Carlton J."/>
        </authorList>
    </citation>
    <scope>NUCLEOTIDE SEQUENCE</scope>
    <source>
        <strain evidence="2">G3</strain>
    </source>
</reference>
<feature type="region of interest" description="Disordered" evidence="1">
    <location>
        <begin position="1"/>
        <end position="24"/>
    </location>
</feature>
<evidence type="ECO:0000313" key="3">
    <source>
        <dbReference type="Proteomes" id="UP000001542"/>
    </source>
</evidence>
<dbReference type="AlphaFoldDB" id="A2D7V1"/>
<dbReference type="RefSeq" id="XP_001584370.1">
    <property type="nucleotide sequence ID" value="XM_001584320.1"/>
</dbReference>
<name>A2D7V1_TRIV3</name>
<accession>A2D7V1</accession>
<dbReference type="EMBL" id="DS113178">
    <property type="protein sequence ID" value="EAY23384.1"/>
    <property type="molecule type" value="Genomic_DNA"/>
</dbReference>
<proteinExistence type="predicted"/>
<protein>
    <submittedName>
        <fullName evidence="2">Uncharacterized protein</fullName>
    </submittedName>
</protein>
<dbReference type="InterPro" id="IPR011989">
    <property type="entry name" value="ARM-like"/>
</dbReference>
<organism evidence="2 3">
    <name type="scientific">Trichomonas vaginalis (strain ATCC PRA-98 / G3)</name>
    <dbReference type="NCBI Taxonomy" id="412133"/>
    <lineage>
        <taxon>Eukaryota</taxon>
        <taxon>Metamonada</taxon>
        <taxon>Parabasalia</taxon>
        <taxon>Trichomonadida</taxon>
        <taxon>Trichomonadidae</taxon>
        <taxon>Trichomonas</taxon>
    </lineage>
</organism>
<evidence type="ECO:0000313" key="2">
    <source>
        <dbReference type="EMBL" id="EAY23384.1"/>
    </source>
</evidence>
<dbReference type="VEuPathDB" id="TrichDB:TVAGG3_1044990"/>
<sequence length="457" mass="53514">MADAEYKEDEQTTPIRDRMQDPSNDIENEEKERIMFEFQQNVTNLLRIRNWNSPVLENYLKIFNDHIHKTDISQYYDSELQELYSLFLDYLVPNNDHLILLIKIIKNTIQLQNRSISEYLNSIGLLKSLHDCYQIDNLFVKKYILSAIAYLAYQSPINQKNVTLRFPIEEMKDSFINIDDPRIRFKIVYYFYACSKYTLNSQEIKVMEQVICYCIDNKIVETFDNVSSIARNLMRFRMEPELRFKILLKVFNLVDYSPTTTQNCLFSIGDASKNLEMQIIPFDLDKVLEYLGEERDDVVAASAAYCISMLAHNRPEFFVNCNLLDFAAKVMDLYDNSPMVPKFYVSEVVIALSHLMNQKDLFDAIFKTSLVDIITFNISFKCEKADIIAAIDDLEIVEKIFQSANLNNEVALVRSKFEDCGFVDIVENLIDRYSNHSMMHKQNTLKIDQIMSAYFSD</sequence>
<keyword evidence="3" id="KW-1185">Reference proteome</keyword>